<proteinExistence type="predicted"/>
<evidence type="ECO:0000313" key="1">
    <source>
        <dbReference type="EMBL" id="WWD80475.1"/>
    </source>
</evidence>
<gene>
    <name evidence="1" type="ORF">FTX54_002605</name>
</gene>
<dbReference type="EMBL" id="CP144914">
    <property type="protein sequence ID" value="WWD80475.1"/>
    <property type="molecule type" value="Genomic_DNA"/>
</dbReference>
<organism evidence="1 2">
    <name type="scientific">Alkalicoccus halolimnae</name>
    <dbReference type="NCBI Taxonomy" id="1667239"/>
    <lineage>
        <taxon>Bacteria</taxon>
        <taxon>Bacillati</taxon>
        <taxon>Bacillota</taxon>
        <taxon>Bacilli</taxon>
        <taxon>Bacillales</taxon>
        <taxon>Bacillaceae</taxon>
        <taxon>Alkalicoccus</taxon>
    </lineage>
</organism>
<name>A0A5C7FGR1_9BACI</name>
<dbReference type="RefSeq" id="WP_147803955.1">
    <property type="nucleotide sequence ID" value="NZ_CP144914.1"/>
</dbReference>
<sequence length="162" mass="17725">MKKILMLAVVSIVVISAGFFAFIKTNPPLAAGSLSASGDYHTVVAVVGNDGWSDVKITSVSVNNNEQPQKQKMQVSNPHLGFVITDTFDEETEEYGIQNVEEVTILPGTEPSAQLEKLNNGTSTEDDESYGLTVVHNEPVHTVELTYRYLGFSFEKTIETNI</sequence>
<reference evidence="1 2" key="1">
    <citation type="submission" date="2024-01" db="EMBL/GenBank/DDBJ databases">
        <title>Complete Genome Sequence of Alkalicoccus halolimnae BZ-SZ-XJ29T, a Moderately Halophilic Bacterium Isolated from a Salt Lake.</title>
        <authorList>
            <person name="Zhao B."/>
        </authorList>
    </citation>
    <scope>NUCLEOTIDE SEQUENCE [LARGE SCALE GENOMIC DNA]</scope>
    <source>
        <strain evidence="1 2">BZ-SZ-XJ29</strain>
    </source>
</reference>
<dbReference type="KEGG" id="ahal:FTX54_002605"/>
<dbReference type="Proteomes" id="UP000321816">
    <property type="component" value="Chromosome"/>
</dbReference>
<evidence type="ECO:0000313" key="2">
    <source>
        <dbReference type="Proteomes" id="UP000321816"/>
    </source>
</evidence>
<accession>A0A5C7FGR1</accession>
<keyword evidence="2" id="KW-1185">Reference proteome</keyword>
<dbReference type="AlphaFoldDB" id="A0A5C7FGR1"/>
<dbReference type="OrthoDB" id="2474144at2"/>
<protein>
    <submittedName>
        <fullName evidence="1">Uncharacterized protein</fullName>
    </submittedName>
</protein>